<dbReference type="RefSeq" id="WP_030182082.1">
    <property type="nucleotide sequence ID" value="NZ_CP048261.1"/>
</dbReference>
<feature type="transmembrane region" description="Helical" evidence="1">
    <location>
        <begin position="66"/>
        <end position="86"/>
    </location>
</feature>
<evidence type="ECO:0000259" key="2">
    <source>
        <dbReference type="Pfam" id="PF20182"/>
    </source>
</evidence>
<proteinExistence type="predicted"/>
<evidence type="ECO:0000313" key="4">
    <source>
        <dbReference type="Proteomes" id="UP000011074"/>
    </source>
</evidence>
<feature type="transmembrane region" description="Helical" evidence="1">
    <location>
        <begin position="98"/>
        <end position="116"/>
    </location>
</feature>
<gene>
    <name evidence="3" type="ORF">SRIM_036875</name>
</gene>
<evidence type="ECO:0000256" key="1">
    <source>
        <dbReference type="SAM" id="Phobius"/>
    </source>
</evidence>
<dbReference type="NCBIfam" id="NF042915">
    <property type="entry name" value="MAB_1171c_fam"/>
    <property type="match status" value="1"/>
</dbReference>
<reference evidence="3" key="1">
    <citation type="submission" date="2012-12" db="EMBL/GenBank/DDBJ databases">
        <authorList>
            <person name="Pethick F.E."/>
            <person name="MacFadyen A.C."/>
            <person name="Tang Z."/>
            <person name="Sangal V."/>
            <person name="Tze-Tze L."/>
            <person name="Chu J."/>
            <person name="Guo M."/>
            <person name="Kirby R."/>
            <person name="Hoskisson P.A."/>
            <person name="Herron P.R."/>
            <person name="Hunter I.S."/>
        </authorList>
    </citation>
    <scope>NUCLEOTIDE SEQUENCE</scope>
    <source>
        <strain evidence="3">ATCC 10970</strain>
    </source>
</reference>
<reference evidence="3" key="2">
    <citation type="submission" date="2020-01" db="EMBL/GenBank/DDBJ databases">
        <authorList>
            <person name="Algora L."/>
            <person name="Schniete J.K."/>
            <person name="MacFadyen A."/>
            <person name="Hoskisson P.A."/>
            <person name="Hunter I.S."/>
            <person name="Herron P.R."/>
        </authorList>
    </citation>
    <scope>NUCLEOTIDE SEQUENCE</scope>
    <source>
        <strain evidence="3">ATCC 10970</strain>
    </source>
</reference>
<sequence length="393" mass="43103">MCPLKHVVLAALWAVTAWRLPSAVRVAKQRSVWVAFASIAAANTLAHPAVEGPLNEVTGINNLATLVRNLLGIIGYSAFLQFVISVARPQAIRISRRLLTVCGIVSACALVFLFAVTPRPYNADNFFEACTGRPLGTAYCCVVLGYLGVSTVIATCLFMGYSRHAGDAWLRVGLRLLGIGTGLGAFYTVFCAARLLTRLAHQPFVTDDHTALSVAHIIEDTAVVFIVVGNSVPACGVLWRALFDWRTLRRLRPLWSSLTEAVPDIVLEGPIHRTLRIRLHRQVIEIHDARLVLASYASPRLREQAHQRAAQVLRDGERRTALAEALWLRAACEAKLAGAQPLADSAEKLTVLSEHLDLSFDFGTEVAWVRQLCEAFHSPTADAFAWEQQLEQA</sequence>
<dbReference type="GeneID" id="66859679"/>
<accession>A0A8A1UZ39</accession>
<dbReference type="InterPro" id="IPR046675">
    <property type="entry name" value="DUF6545"/>
</dbReference>
<reference evidence="3" key="3">
    <citation type="journal article" date="2021" name="bioRxiv">
        <title>Bilateral symmetry of linear streptomycete chromosomes.</title>
        <authorList>
            <person name="Algora-Gallardo L."/>
            <person name="Schniete J.K."/>
            <person name="Mark D.R."/>
            <person name="Hunter I.S."/>
            <person name="Herron P.R."/>
        </authorList>
    </citation>
    <scope>NUCLEOTIDE SEQUENCE</scope>
    <source>
        <strain evidence="3">ATCC 10970</strain>
    </source>
</reference>
<keyword evidence="1" id="KW-1133">Transmembrane helix</keyword>
<evidence type="ECO:0000313" key="3">
    <source>
        <dbReference type="EMBL" id="QST84989.1"/>
    </source>
</evidence>
<feature type="transmembrane region" description="Helical" evidence="1">
    <location>
        <begin position="222"/>
        <end position="243"/>
    </location>
</feature>
<dbReference type="AlphaFoldDB" id="A0A8A1UZ39"/>
<protein>
    <recommendedName>
        <fullName evidence="2">DUF6545 domain-containing protein</fullName>
    </recommendedName>
</protein>
<dbReference type="Proteomes" id="UP000011074">
    <property type="component" value="Chromosome"/>
</dbReference>
<name>A0A8A1UZ39_STRR1</name>
<organism evidence="3 4">
    <name type="scientific">Streptomyces rimosus subsp. rimosus (strain ATCC 10970 / DSM 40260 / JCM 4667 / NRRL 2234)</name>
    <dbReference type="NCBI Taxonomy" id="1265868"/>
    <lineage>
        <taxon>Bacteria</taxon>
        <taxon>Bacillati</taxon>
        <taxon>Actinomycetota</taxon>
        <taxon>Actinomycetes</taxon>
        <taxon>Kitasatosporales</taxon>
        <taxon>Streptomycetaceae</taxon>
        <taxon>Streptomyces</taxon>
    </lineage>
</organism>
<dbReference type="InterPro" id="IPR050039">
    <property type="entry name" value="MAB_1171c-like"/>
</dbReference>
<dbReference type="EMBL" id="CP048261">
    <property type="protein sequence ID" value="QST84989.1"/>
    <property type="molecule type" value="Genomic_DNA"/>
</dbReference>
<feature type="transmembrane region" description="Helical" evidence="1">
    <location>
        <begin position="136"/>
        <end position="160"/>
    </location>
</feature>
<dbReference type="Pfam" id="PF20182">
    <property type="entry name" value="DUF6545"/>
    <property type="match status" value="1"/>
</dbReference>
<keyword evidence="1" id="KW-0812">Transmembrane</keyword>
<keyword evidence="1" id="KW-0472">Membrane</keyword>
<feature type="domain" description="DUF6545" evidence="2">
    <location>
        <begin position="244"/>
        <end position="378"/>
    </location>
</feature>
<feature type="transmembrane region" description="Helical" evidence="1">
    <location>
        <begin position="172"/>
        <end position="196"/>
    </location>
</feature>